<comment type="caution">
    <text evidence="4">The sequence shown here is derived from an EMBL/GenBank/DDBJ whole genome shotgun (WGS) entry which is preliminary data.</text>
</comment>
<evidence type="ECO:0000313" key="4">
    <source>
        <dbReference type="EMBL" id="GAA1997660.1"/>
    </source>
</evidence>
<name>A0ABN2T3U7_9ACTN</name>
<keyword evidence="1" id="KW-0808">Transferase</keyword>
<dbReference type="InterPro" id="IPR016181">
    <property type="entry name" value="Acyl_CoA_acyltransferase"/>
</dbReference>
<dbReference type="PANTHER" id="PTHR43420">
    <property type="entry name" value="ACETYLTRANSFERASE"/>
    <property type="match status" value="1"/>
</dbReference>
<dbReference type="PROSITE" id="PS51186">
    <property type="entry name" value="GNAT"/>
    <property type="match status" value="1"/>
</dbReference>
<dbReference type="RefSeq" id="WP_344661817.1">
    <property type="nucleotide sequence ID" value="NZ_BAAAQM010000060.1"/>
</dbReference>
<reference evidence="4 5" key="1">
    <citation type="journal article" date="2019" name="Int. J. Syst. Evol. Microbiol.">
        <title>The Global Catalogue of Microorganisms (GCM) 10K type strain sequencing project: providing services to taxonomists for standard genome sequencing and annotation.</title>
        <authorList>
            <consortium name="The Broad Institute Genomics Platform"/>
            <consortium name="The Broad Institute Genome Sequencing Center for Infectious Disease"/>
            <person name="Wu L."/>
            <person name="Ma J."/>
        </authorList>
    </citation>
    <scope>NUCLEOTIDE SEQUENCE [LARGE SCALE GENOMIC DNA]</scope>
    <source>
        <strain evidence="4 5">JCM 16013</strain>
    </source>
</reference>
<dbReference type="InterPro" id="IPR050680">
    <property type="entry name" value="YpeA/RimI_acetyltransf"/>
</dbReference>
<evidence type="ECO:0000256" key="1">
    <source>
        <dbReference type="ARBA" id="ARBA00022679"/>
    </source>
</evidence>
<proteinExistence type="predicted"/>
<dbReference type="Pfam" id="PF00583">
    <property type="entry name" value="Acetyltransf_1"/>
    <property type="match status" value="1"/>
</dbReference>
<dbReference type="Gene3D" id="3.40.630.30">
    <property type="match status" value="1"/>
</dbReference>
<evidence type="ECO:0000313" key="5">
    <source>
        <dbReference type="Proteomes" id="UP001499854"/>
    </source>
</evidence>
<feature type="domain" description="N-acetyltransferase" evidence="3">
    <location>
        <begin position="134"/>
        <end position="306"/>
    </location>
</feature>
<dbReference type="EMBL" id="BAAAQM010000060">
    <property type="protein sequence ID" value="GAA1997660.1"/>
    <property type="molecule type" value="Genomic_DNA"/>
</dbReference>
<evidence type="ECO:0000259" key="3">
    <source>
        <dbReference type="PROSITE" id="PS51186"/>
    </source>
</evidence>
<dbReference type="InterPro" id="IPR000182">
    <property type="entry name" value="GNAT_dom"/>
</dbReference>
<dbReference type="Proteomes" id="UP001499854">
    <property type="component" value="Unassembled WGS sequence"/>
</dbReference>
<dbReference type="CDD" id="cd04301">
    <property type="entry name" value="NAT_SF"/>
    <property type="match status" value="1"/>
</dbReference>
<dbReference type="SUPFAM" id="SSF55729">
    <property type="entry name" value="Acyl-CoA N-acyltransferases (Nat)"/>
    <property type="match status" value="1"/>
</dbReference>
<organism evidence="4 5">
    <name type="scientific">Catenulispora subtropica</name>
    <dbReference type="NCBI Taxonomy" id="450798"/>
    <lineage>
        <taxon>Bacteria</taxon>
        <taxon>Bacillati</taxon>
        <taxon>Actinomycetota</taxon>
        <taxon>Actinomycetes</taxon>
        <taxon>Catenulisporales</taxon>
        <taxon>Catenulisporaceae</taxon>
        <taxon>Catenulispora</taxon>
    </lineage>
</organism>
<evidence type="ECO:0000256" key="2">
    <source>
        <dbReference type="ARBA" id="ARBA00023315"/>
    </source>
</evidence>
<keyword evidence="5" id="KW-1185">Reference proteome</keyword>
<accession>A0ABN2T3U7</accession>
<gene>
    <name evidence="4" type="ORF">GCM10009838_73660</name>
</gene>
<sequence>MSWVANVILTTDLADEVRGDELSQWLREQAPTRHGAGRGVGGLARTTTWGGWKNPECAVFTGVLNHADLDAVVRHVERMPWAHPEFLQLLIQDQEEFFFRLWMFRAGRLVELTPPQSQVEEEVWPRGLEQVRGGYLRTALPDDAELLADMLVEAINWPEDRALTRRQILDDPRNAHYVAGWKRDTDFGVVAVADPSPDRSPAADDAPGSPVGAAWLRYLPADDPGYGFIDADTPEMTIGLYQPWRGRGIGRALLRRLLTDAAGRGITRISLSVEPGNGAQRLYESEGFVVVGTDDGGSLTMLREVG</sequence>
<dbReference type="PANTHER" id="PTHR43420:SF44">
    <property type="entry name" value="ACETYLTRANSFERASE YPEA"/>
    <property type="match status" value="1"/>
</dbReference>
<keyword evidence="2" id="KW-0012">Acyltransferase</keyword>
<protein>
    <recommendedName>
        <fullName evidence="3">N-acetyltransferase domain-containing protein</fullName>
    </recommendedName>
</protein>